<feature type="transmembrane region" description="Helical" evidence="6">
    <location>
        <begin position="318"/>
        <end position="336"/>
    </location>
</feature>
<dbReference type="GO" id="GO:0016020">
    <property type="term" value="C:membrane"/>
    <property type="evidence" value="ECO:0007669"/>
    <property type="project" value="UniProtKB-SubCell"/>
</dbReference>
<feature type="transmembrane region" description="Helical" evidence="6">
    <location>
        <begin position="90"/>
        <end position="108"/>
    </location>
</feature>
<feature type="transmembrane region" description="Helical" evidence="6">
    <location>
        <begin position="356"/>
        <end position="377"/>
    </location>
</feature>
<dbReference type="InterPro" id="IPR011701">
    <property type="entry name" value="MFS"/>
</dbReference>
<feature type="transmembrane region" description="Helical" evidence="6">
    <location>
        <begin position="114"/>
        <end position="136"/>
    </location>
</feature>
<reference evidence="9" key="1">
    <citation type="submission" date="2016-10" db="EMBL/GenBank/DDBJ databases">
        <authorList>
            <person name="Varghese N."/>
            <person name="Submissions S."/>
        </authorList>
    </citation>
    <scope>NUCLEOTIDE SEQUENCE [LARGE SCALE GENOMIC DNA]</scope>
    <source>
        <strain evidence="9">CGMCC 1.7738</strain>
    </source>
</reference>
<dbReference type="Pfam" id="PF07690">
    <property type="entry name" value="MFS_1"/>
    <property type="match status" value="1"/>
</dbReference>
<protein>
    <submittedName>
        <fullName evidence="8">Predicted arabinose efflux permease, MFS family</fullName>
    </submittedName>
</protein>
<dbReference type="InterPro" id="IPR036259">
    <property type="entry name" value="MFS_trans_sf"/>
</dbReference>
<dbReference type="PANTHER" id="PTHR23504">
    <property type="entry name" value="MAJOR FACILITATOR SUPERFAMILY DOMAIN-CONTAINING PROTEIN 10"/>
    <property type="match status" value="1"/>
</dbReference>
<evidence type="ECO:0000259" key="7">
    <source>
        <dbReference type="PROSITE" id="PS50850"/>
    </source>
</evidence>
<comment type="subcellular location">
    <subcellularLocation>
        <location evidence="1">Membrane</location>
        <topology evidence="1">Multi-pass membrane protein</topology>
    </subcellularLocation>
</comment>
<name>A0A1I4GCZ4_9EURY</name>
<dbReference type="STRING" id="553466.SAMN04487950_3208"/>
<evidence type="ECO:0000256" key="2">
    <source>
        <dbReference type="ARBA" id="ARBA00022448"/>
    </source>
</evidence>
<dbReference type="CDD" id="cd17330">
    <property type="entry name" value="MFS_SLC46_TetA_like"/>
    <property type="match status" value="1"/>
</dbReference>
<evidence type="ECO:0000256" key="4">
    <source>
        <dbReference type="ARBA" id="ARBA00022989"/>
    </source>
</evidence>
<dbReference type="SUPFAM" id="SSF103473">
    <property type="entry name" value="MFS general substrate transporter"/>
    <property type="match status" value="1"/>
</dbReference>
<keyword evidence="9" id="KW-1185">Reference proteome</keyword>
<feature type="transmembrane region" description="Helical" evidence="6">
    <location>
        <begin position="288"/>
        <end position="306"/>
    </location>
</feature>
<evidence type="ECO:0000313" key="8">
    <source>
        <dbReference type="EMBL" id="SFL27905.1"/>
    </source>
</evidence>
<feature type="transmembrane region" description="Helical" evidence="6">
    <location>
        <begin position="254"/>
        <end position="276"/>
    </location>
</feature>
<dbReference type="PRINTS" id="PR01035">
    <property type="entry name" value="TCRTETA"/>
</dbReference>
<feature type="domain" description="Major facilitator superfamily (MFS) profile" evidence="7">
    <location>
        <begin position="24"/>
        <end position="446"/>
    </location>
</feature>
<evidence type="ECO:0000313" key="9">
    <source>
        <dbReference type="Proteomes" id="UP000199607"/>
    </source>
</evidence>
<dbReference type="PANTHER" id="PTHR23504:SF15">
    <property type="entry name" value="MAJOR FACILITATOR SUPERFAMILY (MFS) PROFILE DOMAIN-CONTAINING PROTEIN"/>
    <property type="match status" value="1"/>
</dbReference>
<feature type="transmembrane region" description="Helical" evidence="6">
    <location>
        <begin position="415"/>
        <end position="443"/>
    </location>
</feature>
<dbReference type="PROSITE" id="PS50850">
    <property type="entry name" value="MFS"/>
    <property type="match status" value="1"/>
</dbReference>
<sequence>MSVPEAATAPDADADAAVASRRRALATVIGVVFIDLLGFGIVIPILPFYVRSFLVSDVFIGLLAASYSLMQFLFAPLLGRISDERGRRPVLMLSLAGSAVAWTVFGLAGEFSDLFGLTAGLAVLFVSRMVAGAMGGNIATAQAYIADITPPERRAGALGLIGASFSLGFIFGPALGGIFASDAVVTAARDLFPTFVPATRFSLPSFAAAGLSLLALASAAAFLPEPDRQRRAAGRQSLVGQFVTALRDTNLRGLVVAFFLVSVAFSGIQVMFIPFAADIYGYDETQTAFLLTYIGVLGVINQGVIVGRLSRRFAESRIAVAGASLLLVALAAIPFSPQIGSVLPTIGGPAYLTRELVALLVVLGTLSLGNGLLNVALSTLVSMAASAETQGSAFGVTQGAGSLGRTIGPPAMAALYAFVAYWSPFIAGAVLVVPIIGILVALARRSVVP</sequence>
<evidence type="ECO:0000256" key="3">
    <source>
        <dbReference type="ARBA" id="ARBA00022692"/>
    </source>
</evidence>
<evidence type="ECO:0000256" key="1">
    <source>
        <dbReference type="ARBA" id="ARBA00004141"/>
    </source>
</evidence>
<organism evidence="8 9">
    <name type="scientific">Halogranum rubrum</name>
    <dbReference type="NCBI Taxonomy" id="553466"/>
    <lineage>
        <taxon>Archaea</taxon>
        <taxon>Methanobacteriati</taxon>
        <taxon>Methanobacteriota</taxon>
        <taxon>Stenosarchaea group</taxon>
        <taxon>Halobacteria</taxon>
        <taxon>Halobacteriales</taxon>
        <taxon>Haloferacaceae</taxon>
    </lineage>
</organism>
<keyword evidence="5 6" id="KW-0472">Membrane</keyword>
<dbReference type="GO" id="GO:0022857">
    <property type="term" value="F:transmembrane transporter activity"/>
    <property type="evidence" value="ECO:0007669"/>
    <property type="project" value="InterPro"/>
</dbReference>
<keyword evidence="2" id="KW-0813">Transport</keyword>
<feature type="transmembrane region" description="Helical" evidence="6">
    <location>
        <begin position="24"/>
        <end position="46"/>
    </location>
</feature>
<dbReference type="Gene3D" id="1.20.1250.20">
    <property type="entry name" value="MFS general substrate transporter like domains"/>
    <property type="match status" value="1"/>
</dbReference>
<feature type="transmembrane region" description="Helical" evidence="6">
    <location>
        <begin position="201"/>
        <end position="223"/>
    </location>
</feature>
<keyword evidence="4 6" id="KW-1133">Transmembrane helix</keyword>
<dbReference type="RefSeq" id="WP_089870396.1">
    <property type="nucleotide sequence ID" value="NZ_FOTC01000003.1"/>
</dbReference>
<keyword evidence="3 6" id="KW-0812">Transmembrane</keyword>
<dbReference type="Proteomes" id="UP000199607">
    <property type="component" value="Unassembled WGS sequence"/>
</dbReference>
<evidence type="ECO:0000256" key="6">
    <source>
        <dbReference type="SAM" id="Phobius"/>
    </source>
</evidence>
<proteinExistence type="predicted"/>
<dbReference type="EMBL" id="FOTC01000003">
    <property type="protein sequence ID" value="SFL27905.1"/>
    <property type="molecule type" value="Genomic_DNA"/>
</dbReference>
<accession>A0A1I4GCZ4</accession>
<dbReference type="InterPro" id="IPR020846">
    <property type="entry name" value="MFS_dom"/>
</dbReference>
<dbReference type="AlphaFoldDB" id="A0A1I4GCZ4"/>
<dbReference type="InterPro" id="IPR001958">
    <property type="entry name" value="Tet-R_TetA/multi-R_MdtG-like"/>
</dbReference>
<evidence type="ECO:0000256" key="5">
    <source>
        <dbReference type="ARBA" id="ARBA00023136"/>
    </source>
</evidence>
<feature type="transmembrane region" description="Helical" evidence="6">
    <location>
        <begin position="157"/>
        <end position="181"/>
    </location>
</feature>
<feature type="transmembrane region" description="Helical" evidence="6">
    <location>
        <begin position="58"/>
        <end position="78"/>
    </location>
</feature>
<gene>
    <name evidence="8" type="ORF">SAMN04487950_3208</name>
</gene>